<keyword evidence="2" id="KW-0238">DNA-binding</keyword>
<evidence type="ECO:0000259" key="5">
    <source>
        <dbReference type="PROSITE" id="PS51078"/>
    </source>
</evidence>
<evidence type="ECO:0000256" key="2">
    <source>
        <dbReference type="ARBA" id="ARBA00023125"/>
    </source>
</evidence>
<comment type="caution">
    <text evidence="6">The sequence shown here is derived from an EMBL/GenBank/DDBJ whole genome shotgun (WGS) entry which is preliminary data.</text>
</comment>
<dbReference type="EMBL" id="BAAAPK010000001">
    <property type="protein sequence ID" value="GAA1683168.1"/>
    <property type="molecule type" value="Genomic_DNA"/>
</dbReference>
<dbReference type="InterPro" id="IPR036390">
    <property type="entry name" value="WH_DNA-bd_sf"/>
</dbReference>
<dbReference type="PANTHER" id="PTHR30136">
    <property type="entry name" value="HELIX-TURN-HELIX TRANSCRIPTIONAL REGULATOR, ICLR FAMILY"/>
    <property type="match status" value="1"/>
</dbReference>
<dbReference type="InterPro" id="IPR005471">
    <property type="entry name" value="Tscrpt_reg_IclR_N"/>
</dbReference>
<dbReference type="InterPro" id="IPR029016">
    <property type="entry name" value="GAF-like_dom_sf"/>
</dbReference>
<organism evidence="6 7">
    <name type="scientific">Microbacterium lacus</name>
    <dbReference type="NCBI Taxonomy" id="415217"/>
    <lineage>
        <taxon>Bacteria</taxon>
        <taxon>Bacillati</taxon>
        <taxon>Actinomycetota</taxon>
        <taxon>Actinomycetes</taxon>
        <taxon>Micrococcales</taxon>
        <taxon>Microbacteriaceae</taxon>
        <taxon>Microbacterium</taxon>
    </lineage>
</organism>
<name>A0ABN2H7B2_9MICO</name>
<keyword evidence="1" id="KW-0805">Transcription regulation</keyword>
<evidence type="ECO:0000259" key="4">
    <source>
        <dbReference type="PROSITE" id="PS51077"/>
    </source>
</evidence>
<accession>A0ABN2H7B2</accession>
<evidence type="ECO:0000313" key="7">
    <source>
        <dbReference type="Proteomes" id="UP001500596"/>
    </source>
</evidence>
<dbReference type="PROSITE" id="PS51077">
    <property type="entry name" value="HTH_ICLR"/>
    <property type="match status" value="1"/>
</dbReference>
<keyword evidence="3" id="KW-0804">Transcription</keyword>
<keyword evidence="7" id="KW-1185">Reference proteome</keyword>
<reference evidence="6 7" key="1">
    <citation type="journal article" date="2019" name="Int. J. Syst. Evol. Microbiol.">
        <title>The Global Catalogue of Microorganisms (GCM) 10K type strain sequencing project: providing services to taxonomists for standard genome sequencing and annotation.</title>
        <authorList>
            <consortium name="The Broad Institute Genomics Platform"/>
            <consortium name="The Broad Institute Genome Sequencing Center for Infectious Disease"/>
            <person name="Wu L."/>
            <person name="Ma J."/>
        </authorList>
    </citation>
    <scope>NUCLEOTIDE SEQUENCE [LARGE SCALE GENOMIC DNA]</scope>
    <source>
        <strain evidence="6 7">JCM 15575</strain>
    </source>
</reference>
<dbReference type="InterPro" id="IPR014757">
    <property type="entry name" value="Tscrpt_reg_IclR_C"/>
</dbReference>
<dbReference type="Pfam" id="PF01614">
    <property type="entry name" value="IclR_C"/>
    <property type="match status" value="1"/>
</dbReference>
<gene>
    <name evidence="6" type="ORF">GCM10009807_28750</name>
</gene>
<dbReference type="SUPFAM" id="SSF55781">
    <property type="entry name" value="GAF domain-like"/>
    <property type="match status" value="1"/>
</dbReference>
<evidence type="ECO:0000256" key="3">
    <source>
        <dbReference type="ARBA" id="ARBA00023163"/>
    </source>
</evidence>
<dbReference type="PANTHER" id="PTHR30136:SF35">
    <property type="entry name" value="HTH-TYPE TRANSCRIPTIONAL REGULATOR RV1719"/>
    <property type="match status" value="1"/>
</dbReference>
<feature type="domain" description="IclR-ED" evidence="5">
    <location>
        <begin position="76"/>
        <end position="251"/>
    </location>
</feature>
<evidence type="ECO:0000256" key="1">
    <source>
        <dbReference type="ARBA" id="ARBA00023015"/>
    </source>
</evidence>
<protein>
    <submittedName>
        <fullName evidence="6">IclR family transcriptional regulator</fullName>
    </submittedName>
</protein>
<dbReference type="InterPro" id="IPR036388">
    <property type="entry name" value="WH-like_DNA-bd_sf"/>
</dbReference>
<feature type="domain" description="HTH iclR-type" evidence="4">
    <location>
        <begin position="13"/>
        <end position="75"/>
    </location>
</feature>
<dbReference type="Pfam" id="PF09339">
    <property type="entry name" value="HTH_IclR"/>
    <property type="match status" value="1"/>
</dbReference>
<dbReference type="Proteomes" id="UP001500596">
    <property type="component" value="Unassembled WGS sequence"/>
</dbReference>
<sequence length="252" mass="26421">MGQNDGPERGSDLNGVTRAGEILFAFTRERPEMGLTRLAAEVGLSKATVHRVAQTLVSLGLLEQNDQTRAYRLGVRIMQLADVVASSLDIRKEARSALRQLREQTGETVYLMLLRDNAAACAERIEGWHPMRDLSTPPGTVVPLHVGASGSAILSVLDTDALDAAVSGLDPERGAAVRRRVAFAREHGYAVARGDVSQGVGAIAVALRDESGAPVGAVSLGGLLERVEAAETQLAASVSATAAAVTSAMGWS</sequence>
<dbReference type="PROSITE" id="PS51078">
    <property type="entry name" value="ICLR_ED"/>
    <property type="match status" value="1"/>
</dbReference>
<dbReference type="SUPFAM" id="SSF46785">
    <property type="entry name" value="Winged helix' DNA-binding domain"/>
    <property type="match status" value="1"/>
</dbReference>
<dbReference type="InterPro" id="IPR050707">
    <property type="entry name" value="HTH_MetabolicPath_Reg"/>
</dbReference>
<proteinExistence type="predicted"/>
<dbReference type="Gene3D" id="3.30.450.40">
    <property type="match status" value="1"/>
</dbReference>
<evidence type="ECO:0000313" key="6">
    <source>
        <dbReference type="EMBL" id="GAA1683168.1"/>
    </source>
</evidence>
<dbReference type="SMART" id="SM00346">
    <property type="entry name" value="HTH_ICLR"/>
    <property type="match status" value="1"/>
</dbReference>
<dbReference type="Gene3D" id="1.10.10.10">
    <property type="entry name" value="Winged helix-like DNA-binding domain superfamily/Winged helix DNA-binding domain"/>
    <property type="match status" value="1"/>
</dbReference>